<dbReference type="Gene3D" id="1.25.40.180">
    <property type="match status" value="1"/>
</dbReference>
<evidence type="ECO:0008006" key="3">
    <source>
        <dbReference type="Google" id="ProtNLM"/>
    </source>
</evidence>
<dbReference type="SUPFAM" id="SSF48371">
    <property type="entry name" value="ARM repeat"/>
    <property type="match status" value="1"/>
</dbReference>
<dbReference type="OrthoDB" id="28125at2759"/>
<dbReference type="KEGG" id="edi:EDI_185110"/>
<dbReference type="EMBL" id="DS550455">
    <property type="protein sequence ID" value="EDR22975.1"/>
    <property type="molecule type" value="Genomic_DNA"/>
</dbReference>
<evidence type="ECO:0000313" key="1">
    <source>
        <dbReference type="EMBL" id="EDR22975.1"/>
    </source>
</evidence>
<dbReference type="RefSeq" id="XP_001740602.1">
    <property type="nucleotide sequence ID" value="XM_001740550.1"/>
</dbReference>
<evidence type="ECO:0000313" key="2">
    <source>
        <dbReference type="Proteomes" id="UP000008076"/>
    </source>
</evidence>
<accession>B0ER73</accession>
<dbReference type="GeneID" id="5885769"/>
<dbReference type="OMA" id="NCIKMSP"/>
<sequence>MLRERHTSRKHSSYKTVHMTNEDRLVRLCHYGLEYTSDSNASTAWIIKNITLESNIESIRSYAKQLPTDITTEEQEESYARKFIECSKLLSTKQGIYAYLLFLLTKIEPLKKLSNKIINKIITEIKILSEEETDVIEFKNIIKFICECYNMKIFEEEFIESIYRVLIKNLEGNERTYDKDQIAHVICGSCIVLKNKNLCNSIMEKVYLYIQLNKNEKTYVIKKIFNYNDFLKIYLDEWKKDTEGKYNEILFDYSKYEKLNEEPEKYTILLNEKIKLKPMYISFEEIIPSIMENNFSKMLTIEFMNDVIQTFYNDPSLLLMYVQLISIQQIDFTLLSNILFVQYLLGIVPNWRVLNSTFSRMLLFIETTFAPVTQIEMKLFEKIEELPVTTINRFAHYLSNKYISMNFRFTEPLWKKYENKIKEGIMSQYFFTIFFNDLTIYGTREIESDMISTNLRKYLNIKGQNEINIDNIDRSLFETLIDEMKNKTLISDINSKLSSTFGDIDISNELLAKVILSNFTDTVSSFDICIQTYKQSIKDLMNSKDAIFIWLNLLYEMNLNIPLESIIMIKRLIYFEIISKEIVIEWILTKIGNIFNDGIHYIEFLVELVSSIPNNSSLINQCSSIFEIEAKKYSNQFEQRILYENLTYFIEEIEL</sequence>
<proteinExistence type="predicted"/>
<name>B0ER73_ENTDS</name>
<dbReference type="VEuPathDB" id="AmoebaDB:EDI_185110"/>
<protein>
    <recommendedName>
        <fullName evidence="3">MIF4G domain-containing protein</fullName>
    </recommendedName>
</protein>
<dbReference type="Proteomes" id="UP000008076">
    <property type="component" value="Unassembled WGS sequence"/>
</dbReference>
<gene>
    <name evidence="1" type="ORF">EDI_185110</name>
</gene>
<dbReference type="eggNOG" id="ENOG502RGEC">
    <property type="taxonomic scope" value="Eukaryota"/>
</dbReference>
<reference evidence="2" key="1">
    <citation type="submission" date="2007-12" db="EMBL/GenBank/DDBJ databases">
        <title>Annotation of Entamoeba dispar SAW760.</title>
        <authorList>
            <person name="Lorenzi H."/>
            <person name="Inman J."/>
            <person name="Schobel S."/>
            <person name="Amedeo P."/>
            <person name="Caler E."/>
        </authorList>
    </citation>
    <scope>NUCLEOTIDE SEQUENCE [LARGE SCALE GENOMIC DNA]</scope>
    <source>
        <strain evidence="2">ATCC PRA-260 / SAW760</strain>
    </source>
</reference>
<dbReference type="InterPro" id="IPR016024">
    <property type="entry name" value="ARM-type_fold"/>
</dbReference>
<keyword evidence="2" id="KW-1185">Reference proteome</keyword>
<dbReference type="AlphaFoldDB" id="B0ER73"/>
<organism evidence="2">
    <name type="scientific">Entamoeba dispar (strain ATCC PRA-260 / SAW760)</name>
    <dbReference type="NCBI Taxonomy" id="370354"/>
    <lineage>
        <taxon>Eukaryota</taxon>
        <taxon>Amoebozoa</taxon>
        <taxon>Evosea</taxon>
        <taxon>Archamoebae</taxon>
        <taxon>Mastigamoebida</taxon>
        <taxon>Entamoebidae</taxon>
        <taxon>Entamoeba</taxon>
    </lineage>
</organism>